<dbReference type="Proteomes" id="UP001162162">
    <property type="component" value="Unassembled WGS sequence"/>
</dbReference>
<dbReference type="PANTHER" id="PTHR24223">
    <property type="entry name" value="ATP-BINDING CASSETTE SUB-FAMILY C"/>
    <property type="match status" value="1"/>
</dbReference>
<reference evidence="9" key="1">
    <citation type="journal article" date="2023" name="Insect Mol. Biol.">
        <title>Genome sequencing provides insights into the evolution of gene families encoding plant cell wall-degrading enzymes in longhorned beetles.</title>
        <authorList>
            <person name="Shin N.R."/>
            <person name="Okamura Y."/>
            <person name="Kirsch R."/>
            <person name="Pauchet Y."/>
        </authorList>
    </citation>
    <scope>NUCLEOTIDE SEQUENCE</scope>
    <source>
        <strain evidence="9">AMC_N1</strain>
    </source>
</reference>
<proteinExistence type="predicted"/>
<keyword evidence="3" id="KW-0812">Transmembrane</keyword>
<dbReference type="GO" id="GO:0042626">
    <property type="term" value="F:ATPase-coupled transmembrane transporter activity"/>
    <property type="evidence" value="ECO:0007669"/>
    <property type="project" value="TreeGrafter"/>
</dbReference>
<dbReference type="InterPro" id="IPR027417">
    <property type="entry name" value="P-loop_NTPase"/>
</dbReference>
<evidence type="ECO:0000256" key="4">
    <source>
        <dbReference type="ARBA" id="ARBA00022741"/>
    </source>
</evidence>
<dbReference type="GO" id="GO:0016020">
    <property type="term" value="C:membrane"/>
    <property type="evidence" value="ECO:0007669"/>
    <property type="project" value="UniProtKB-SubCell"/>
</dbReference>
<dbReference type="GO" id="GO:0016887">
    <property type="term" value="F:ATP hydrolysis activity"/>
    <property type="evidence" value="ECO:0007669"/>
    <property type="project" value="InterPro"/>
</dbReference>
<dbReference type="FunFam" id="3.40.50.300:FF:000163">
    <property type="entry name" value="Multidrug resistance-associated protein member 4"/>
    <property type="match status" value="1"/>
</dbReference>
<organism evidence="9 10">
    <name type="scientific">Aromia moschata</name>
    <dbReference type="NCBI Taxonomy" id="1265417"/>
    <lineage>
        <taxon>Eukaryota</taxon>
        <taxon>Metazoa</taxon>
        <taxon>Ecdysozoa</taxon>
        <taxon>Arthropoda</taxon>
        <taxon>Hexapoda</taxon>
        <taxon>Insecta</taxon>
        <taxon>Pterygota</taxon>
        <taxon>Neoptera</taxon>
        <taxon>Endopterygota</taxon>
        <taxon>Coleoptera</taxon>
        <taxon>Polyphaga</taxon>
        <taxon>Cucujiformia</taxon>
        <taxon>Chrysomeloidea</taxon>
        <taxon>Cerambycidae</taxon>
        <taxon>Cerambycinae</taxon>
        <taxon>Callichromatini</taxon>
        <taxon>Aromia</taxon>
    </lineage>
</organism>
<dbReference type="PANTHER" id="PTHR24223:SF415">
    <property type="entry name" value="FI20190P1"/>
    <property type="match status" value="1"/>
</dbReference>
<dbReference type="GO" id="GO:0005524">
    <property type="term" value="F:ATP binding"/>
    <property type="evidence" value="ECO:0007669"/>
    <property type="project" value="UniProtKB-KW"/>
</dbReference>
<evidence type="ECO:0000313" key="10">
    <source>
        <dbReference type="Proteomes" id="UP001162162"/>
    </source>
</evidence>
<dbReference type="InterPro" id="IPR050173">
    <property type="entry name" value="ABC_transporter_C-like"/>
</dbReference>
<comment type="caution">
    <text evidence="9">The sequence shown here is derived from an EMBL/GenBank/DDBJ whole genome shotgun (WGS) entry which is preliminary data.</text>
</comment>
<dbReference type="PROSITE" id="PS50893">
    <property type="entry name" value="ABC_TRANSPORTER_2"/>
    <property type="match status" value="1"/>
</dbReference>
<feature type="domain" description="ABC transporter" evidence="8">
    <location>
        <begin position="139"/>
        <end position="368"/>
    </location>
</feature>
<evidence type="ECO:0000256" key="5">
    <source>
        <dbReference type="ARBA" id="ARBA00022840"/>
    </source>
</evidence>
<dbReference type="Pfam" id="PF00005">
    <property type="entry name" value="ABC_tran"/>
    <property type="match status" value="1"/>
</dbReference>
<dbReference type="SUPFAM" id="SSF52540">
    <property type="entry name" value="P-loop containing nucleoside triphosphate hydrolases"/>
    <property type="match status" value="1"/>
</dbReference>
<dbReference type="InterPro" id="IPR003593">
    <property type="entry name" value="AAA+_ATPase"/>
</dbReference>
<dbReference type="Gene3D" id="3.40.50.300">
    <property type="entry name" value="P-loop containing nucleotide triphosphate hydrolases"/>
    <property type="match status" value="1"/>
</dbReference>
<evidence type="ECO:0000256" key="6">
    <source>
        <dbReference type="ARBA" id="ARBA00022989"/>
    </source>
</evidence>
<evidence type="ECO:0000313" key="9">
    <source>
        <dbReference type="EMBL" id="KAJ8938370.1"/>
    </source>
</evidence>
<evidence type="ECO:0000259" key="8">
    <source>
        <dbReference type="PROSITE" id="PS50893"/>
    </source>
</evidence>
<keyword evidence="5" id="KW-0067">ATP-binding</keyword>
<keyword evidence="10" id="KW-1185">Reference proteome</keyword>
<evidence type="ECO:0000256" key="7">
    <source>
        <dbReference type="ARBA" id="ARBA00023136"/>
    </source>
</evidence>
<dbReference type="CDD" id="cd03244">
    <property type="entry name" value="ABCC_MRP_domain2"/>
    <property type="match status" value="1"/>
</dbReference>
<dbReference type="EMBL" id="JAPWTK010000561">
    <property type="protein sequence ID" value="KAJ8938370.1"/>
    <property type="molecule type" value="Genomic_DNA"/>
</dbReference>
<dbReference type="SMART" id="SM00382">
    <property type="entry name" value="AAA"/>
    <property type="match status" value="1"/>
</dbReference>
<keyword evidence="2" id="KW-0813">Transport</keyword>
<sequence length="397" mass="44061">MVIKEFDSLRDHISTRCLTLVCSEAFGFYLDIISATFLACFTSPVLNFQRRNNISYVIIPLNHCLILENTLSATVGLVISQAMVLTGMLQIGPRQTAEVASNMISVERVLQYCKLDKEGPFESHPSKKPSRDWISAGKIIFKNVYLSYSPEEAPVLKDLSFEIQAGEKVGIVGRTGAGKSSLISSLFRLVPLEGTILIDDVDISSIGLHDLRSNISIIPQEPVLFSATIRYNLDPFGRTNDEALWSALDKVELKSAIESLDQQVSEGGSNFSAGQRQLICLARAIVRDNKVLVMDEATANVDLVTDALIQKTIRKNFKDCTVLTIAHRLNTIMDADKVLVMDAGQVVEFAHPHELLQNTEGFFAKMVKETGKTMETSLREVAKNDYEPKFRKEKKAA</sequence>
<evidence type="ECO:0000256" key="3">
    <source>
        <dbReference type="ARBA" id="ARBA00022692"/>
    </source>
</evidence>
<dbReference type="InterPro" id="IPR017871">
    <property type="entry name" value="ABC_transporter-like_CS"/>
</dbReference>
<evidence type="ECO:0000256" key="1">
    <source>
        <dbReference type="ARBA" id="ARBA00004141"/>
    </source>
</evidence>
<name>A0AAV8XHC7_9CUCU</name>
<protein>
    <recommendedName>
        <fullName evidence="8">ABC transporter domain-containing protein</fullName>
    </recommendedName>
</protein>
<keyword evidence="7" id="KW-0472">Membrane</keyword>
<gene>
    <name evidence="9" type="ORF">NQ318_022868</name>
</gene>
<dbReference type="PROSITE" id="PS00211">
    <property type="entry name" value="ABC_TRANSPORTER_1"/>
    <property type="match status" value="1"/>
</dbReference>
<accession>A0AAV8XHC7</accession>
<keyword evidence="6" id="KW-1133">Transmembrane helix</keyword>
<comment type="subcellular location">
    <subcellularLocation>
        <location evidence="1">Membrane</location>
        <topology evidence="1">Multi-pass membrane protein</topology>
    </subcellularLocation>
</comment>
<dbReference type="InterPro" id="IPR003439">
    <property type="entry name" value="ABC_transporter-like_ATP-bd"/>
</dbReference>
<evidence type="ECO:0000256" key="2">
    <source>
        <dbReference type="ARBA" id="ARBA00022448"/>
    </source>
</evidence>
<keyword evidence="4" id="KW-0547">Nucleotide-binding</keyword>
<dbReference type="AlphaFoldDB" id="A0AAV8XHC7"/>